<protein>
    <submittedName>
        <fullName evidence="1">Uncharacterized protein</fullName>
    </submittedName>
</protein>
<sequence>MDKHNNCESVATVPTPRAELLAKVNGIVAGMAQWHGLLTALVEGFPPTASNLAQVAKLGAGLLMQEGAGLAELSQKLTKPTMPPAVVERTGKEVRS</sequence>
<organism evidence="1 2">
    <name type="scientific">Solidesulfovibrio fructosivorans JJ]</name>
    <dbReference type="NCBI Taxonomy" id="596151"/>
    <lineage>
        <taxon>Bacteria</taxon>
        <taxon>Pseudomonadati</taxon>
        <taxon>Thermodesulfobacteriota</taxon>
        <taxon>Desulfovibrionia</taxon>
        <taxon>Desulfovibrionales</taxon>
        <taxon>Desulfovibrionaceae</taxon>
        <taxon>Solidesulfovibrio</taxon>
    </lineage>
</organism>
<comment type="caution">
    <text evidence="1">The sequence shown here is derived from an EMBL/GenBank/DDBJ whole genome shotgun (WGS) entry which is preliminary data.</text>
</comment>
<keyword evidence="2" id="KW-1185">Reference proteome</keyword>
<dbReference type="Proteomes" id="UP000006250">
    <property type="component" value="Unassembled WGS sequence"/>
</dbReference>
<dbReference type="RefSeq" id="WP_005992393.1">
    <property type="nucleotide sequence ID" value="NZ_AECZ01000007.1"/>
</dbReference>
<proteinExistence type="predicted"/>
<dbReference type="AlphaFoldDB" id="E1JUT7"/>
<dbReference type="STRING" id="596151.DesfrDRAFT_1386"/>
<gene>
    <name evidence="1" type="ORF">DesfrDRAFT_1386</name>
</gene>
<accession>E1JUT7</accession>
<reference evidence="1 2" key="1">
    <citation type="submission" date="2010-08" db="EMBL/GenBank/DDBJ databases">
        <title>The draft genome of Desulfovibrio fructosovorans JJ.</title>
        <authorList>
            <consortium name="US DOE Joint Genome Institute (JGI-PGF)"/>
            <person name="Lucas S."/>
            <person name="Copeland A."/>
            <person name="Lapidus A."/>
            <person name="Cheng J.-F."/>
            <person name="Bruce D."/>
            <person name="Goodwin L."/>
            <person name="Pitluck S."/>
            <person name="Land M.L."/>
            <person name="Hauser L."/>
            <person name="Chang Y.-J."/>
            <person name="Jeffries C."/>
            <person name="Wall J.D."/>
            <person name="Stahl D.A."/>
            <person name="Arkin A.P."/>
            <person name="Dehal P."/>
            <person name="Stolyar S.M."/>
            <person name="Hazen T.C."/>
            <person name="Woyke T.J."/>
        </authorList>
    </citation>
    <scope>NUCLEOTIDE SEQUENCE [LARGE SCALE GENOMIC DNA]</scope>
    <source>
        <strain evidence="1 2">JJ</strain>
    </source>
</reference>
<dbReference type="EMBL" id="AECZ01000007">
    <property type="protein sequence ID" value="EFL51851.1"/>
    <property type="molecule type" value="Genomic_DNA"/>
</dbReference>
<evidence type="ECO:0000313" key="2">
    <source>
        <dbReference type="Proteomes" id="UP000006250"/>
    </source>
</evidence>
<evidence type="ECO:0000313" key="1">
    <source>
        <dbReference type="EMBL" id="EFL51851.1"/>
    </source>
</evidence>
<name>E1JUT7_SOLFR</name>